<reference evidence="12 13" key="1">
    <citation type="journal article" date="2016" name="Int. J. Syst. Evol. Microbiol.">
        <title>Descriptions of Anaerotaenia torta gen. nov., sp. nov. and Anaerocolumna cellulosilytica gen. nov., sp. nov. isolated from a methanogenic reactor of cattle waste.</title>
        <authorList>
            <person name="Uek A."/>
            <person name="Ohtaki Y."/>
            <person name="Kaku N."/>
            <person name="Ueki K."/>
        </authorList>
    </citation>
    <scope>NUCLEOTIDE SEQUENCE [LARGE SCALE GENOMIC DNA]</scope>
    <source>
        <strain evidence="12 13">SN021</strain>
    </source>
</reference>
<evidence type="ECO:0000313" key="13">
    <source>
        <dbReference type="Proteomes" id="UP000515561"/>
    </source>
</evidence>
<evidence type="ECO:0000256" key="5">
    <source>
        <dbReference type="ARBA" id="ARBA00022741"/>
    </source>
</evidence>
<evidence type="ECO:0000256" key="2">
    <source>
        <dbReference type="ARBA" id="ARBA00022517"/>
    </source>
</evidence>
<dbReference type="KEGG" id="acel:acsn021_37480"/>
<keyword evidence="1" id="KW-0963">Cytoplasm</keyword>
<feature type="domain" description="CP-type G" evidence="11">
    <location>
        <begin position="17"/>
        <end position="175"/>
    </location>
</feature>
<keyword evidence="4" id="KW-0699">rRNA-binding</keyword>
<dbReference type="InterPro" id="IPR027417">
    <property type="entry name" value="P-loop_NTPase"/>
</dbReference>
<evidence type="ECO:0000259" key="11">
    <source>
        <dbReference type="PROSITE" id="PS51721"/>
    </source>
</evidence>
<dbReference type="Gene3D" id="1.10.40.50">
    <property type="entry name" value="Probable gtpase engc, domain 3"/>
    <property type="match status" value="1"/>
</dbReference>
<accession>A0A6S6R4A8</accession>
<keyword evidence="2" id="KW-0690">Ribosome biogenesis</keyword>
<keyword evidence="3" id="KW-0479">Metal-binding</keyword>
<dbReference type="GO" id="GO:0046872">
    <property type="term" value="F:metal ion binding"/>
    <property type="evidence" value="ECO:0007669"/>
    <property type="project" value="UniProtKB-KW"/>
</dbReference>
<sequence>MPISGGRKIKKGVIQGGSTEEQVMASNIDIAFIVCGLDNNFDLRRIERYITLVYNSRVKPVVILNKADKCPNPEDFLRLVEEVAIKIPVYIVSALKSISMDVFTQYMQPGKTVVFLGSSGVGKSTIINCLFGENRQQTKLISESTGKGRHTTTYSELIMHDSGCMLIDTPGSRELQLWGTTDCLDESFQDIIELSYKCKYNDCQHHNEPGCAIIKAIEEGSLSYERYESYKKQFFELKLLDKRKKQLELYRNKMMKRNKF</sequence>
<evidence type="ECO:0000256" key="6">
    <source>
        <dbReference type="ARBA" id="ARBA00022801"/>
    </source>
</evidence>
<dbReference type="GO" id="GO:0019843">
    <property type="term" value="F:rRNA binding"/>
    <property type="evidence" value="ECO:0007669"/>
    <property type="project" value="UniProtKB-KW"/>
</dbReference>
<dbReference type="Gene3D" id="3.40.50.300">
    <property type="entry name" value="P-loop containing nucleotide triphosphate hydrolases"/>
    <property type="match status" value="1"/>
</dbReference>
<dbReference type="Proteomes" id="UP000515561">
    <property type="component" value="Chromosome"/>
</dbReference>
<keyword evidence="9" id="KW-0342">GTP-binding</keyword>
<dbReference type="InterPro" id="IPR004881">
    <property type="entry name" value="Ribosome_biogen_GTPase_RsgA"/>
</dbReference>
<dbReference type="PANTHER" id="PTHR32120">
    <property type="entry name" value="SMALL RIBOSOMAL SUBUNIT BIOGENESIS GTPASE RSGA"/>
    <property type="match status" value="1"/>
</dbReference>
<dbReference type="GO" id="GO:0042254">
    <property type="term" value="P:ribosome biogenesis"/>
    <property type="evidence" value="ECO:0007669"/>
    <property type="project" value="UniProtKB-KW"/>
</dbReference>
<dbReference type="CDD" id="cd01854">
    <property type="entry name" value="YjeQ_EngC"/>
    <property type="match status" value="1"/>
</dbReference>
<dbReference type="EMBL" id="AP023367">
    <property type="protein sequence ID" value="BCJ96179.1"/>
    <property type="molecule type" value="Genomic_DNA"/>
</dbReference>
<evidence type="ECO:0000256" key="9">
    <source>
        <dbReference type="ARBA" id="ARBA00023134"/>
    </source>
</evidence>
<dbReference type="SUPFAM" id="SSF52540">
    <property type="entry name" value="P-loop containing nucleoside triphosphate hydrolases"/>
    <property type="match status" value="1"/>
</dbReference>
<evidence type="ECO:0000313" key="12">
    <source>
        <dbReference type="EMBL" id="BCJ96179.1"/>
    </source>
</evidence>
<dbReference type="NCBIfam" id="TIGR00157">
    <property type="entry name" value="ribosome small subunit-dependent GTPase A"/>
    <property type="match status" value="1"/>
</dbReference>
<dbReference type="PROSITE" id="PS50936">
    <property type="entry name" value="ENGC_GTPASE"/>
    <property type="match status" value="1"/>
</dbReference>
<keyword evidence="8" id="KW-0694">RNA-binding</keyword>
<evidence type="ECO:0000256" key="4">
    <source>
        <dbReference type="ARBA" id="ARBA00022730"/>
    </source>
</evidence>
<dbReference type="GO" id="GO:0003924">
    <property type="term" value="F:GTPase activity"/>
    <property type="evidence" value="ECO:0007669"/>
    <property type="project" value="InterPro"/>
</dbReference>
<name>A0A6S6R4A8_9FIRM</name>
<feature type="domain" description="EngC GTPase" evidence="10">
    <location>
        <begin position="26"/>
        <end position="173"/>
    </location>
</feature>
<evidence type="ECO:0000256" key="7">
    <source>
        <dbReference type="ARBA" id="ARBA00022833"/>
    </source>
</evidence>
<dbReference type="InterPro" id="IPR010914">
    <property type="entry name" value="RsgA_GTPase_dom"/>
</dbReference>
<keyword evidence="13" id="KW-1185">Reference proteome</keyword>
<evidence type="ECO:0008006" key="14">
    <source>
        <dbReference type="Google" id="ProtNLM"/>
    </source>
</evidence>
<proteinExistence type="predicted"/>
<evidence type="ECO:0000256" key="3">
    <source>
        <dbReference type="ARBA" id="ARBA00022723"/>
    </source>
</evidence>
<evidence type="ECO:0000259" key="10">
    <source>
        <dbReference type="PROSITE" id="PS50936"/>
    </source>
</evidence>
<keyword evidence="5" id="KW-0547">Nucleotide-binding</keyword>
<dbReference type="Pfam" id="PF03193">
    <property type="entry name" value="RsgA_GTPase"/>
    <property type="match status" value="1"/>
</dbReference>
<keyword evidence="6" id="KW-0378">Hydrolase</keyword>
<dbReference type="GO" id="GO:0005525">
    <property type="term" value="F:GTP binding"/>
    <property type="evidence" value="ECO:0007669"/>
    <property type="project" value="UniProtKB-KW"/>
</dbReference>
<organism evidence="12 13">
    <name type="scientific">Anaerocolumna cellulosilytica</name>
    <dbReference type="NCBI Taxonomy" id="433286"/>
    <lineage>
        <taxon>Bacteria</taxon>
        <taxon>Bacillati</taxon>
        <taxon>Bacillota</taxon>
        <taxon>Clostridia</taxon>
        <taxon>Lachnospirales</taxon>
        <taxon>Lachnospiraceae</taxon>
        <taxon>Anaerocolumna</taxon>
    </lineage>
</organism>
<protein>
    <recommendedName>
        <fullName evidence="14">Small ribosomal subunit biogenesis GTPase RsgA</fullName>
    </recommendedName>
</protein>
<dbReference type="AlphaFoldDB" id="A0A6S6R4A8"/>
<evidence type="ECO:0000256" key="1">
    <source>
        <dbReference type="ARBA" id="ARBA00022490"/>
    </source>
</evidence>
<gene>
    <name evidence="12" type="ORF">acsn021_37480</name>
</gene>
<dbReference type="PROSITE" id="PS51721">
    <property type="entry name" value="G_CP"/>
    <property type="match status" value="1"/>
</dbReference>
<dbReference type="InterPro" id="IPR030378">
    <property type="entry name" value="G_CP_dom"/>
</dbReference>
<dbReference type="PANTHER" id="PTHR32120:SF10">
    <property type="entry name" value="SMALL RIBOSOMAL SUBUNIT BIOGENESIS GTPASE RSGA"/>
    <property type="match status" value="1"/>
</dbReference>
<keyword evidence="7" id="KW-0862">Zinc</keyword>
<evidence type="ECO:0000256" key="8">
    <source>
        <dbReference type="ARBA" id="ARBA00022884"/>
    </source>
</evidence>